<evidence type="ECO:0000256" key="1">
    <source>
        <dbReference type="SAM" id="SignalP"/>
    </source>
</evidence>
<evidence type="ECO:0000259" key="2">
    <source>
        <dbReference type="SMART" id="SM00754"/>
    </source>
</evidence>
<feature type="chain" id="PRO_5027040735" description="CHRD domain-containing protein" evidence="1">
    <location>
        <begin position="22"/>
        <end position="220"/>
    </location>
</feature>
<feature type="domain" description="CHRD" evidence="2">
    <location>
        <begin position="25"/>
        <end position="187"/>
    </location>
</feature>
<dbReference type="SMART" id="SM00754">
    <property type="entry name" value="CHRD"/>
    <property type="match status" value="1"/>
</dbReference>
<dbReference type="EMBL" id="CADCVW010000056">
    <property type="protein sequence ID" value="CAA9501835.1"/>
    <property type="molecule type" value="Genomic_DNA"/>
</dbReference>
<keyword evidence="1" id="KW-0732">Signal</keyword>
<gene>
    <name evidence="3" type="ORF">AVDCRST_MAG39-1360</name>
</gene>
<dbReference type="Pfam" id="PF07589">
    <property type="entry name" value="PEP-CTERM"/>
    <property type="match status" value="1"/>
</dbReference>
<dbReference type="InterPro" id="IPR010895">
    <property type="entry name" value="CHRD"/>
</dbReference>
<proteinExistence type="predicted"/>
<dbReference type="NCBIfam" id="TIGR02595">
    <property type="entry name" value="PEP_CTERM"/>
    <property type="match status" value="1"/>
</dbReference>
<name>A0A6J4SQM4_9SPHN</name>
<dbReference type="InterPro" id="IPR013424">
    <property type="entry name" value="Ice-binding_C"/>
</dbReference>
<dbReference type="Pfam" id="PF07452">
    <property type="entry name" value="CHRD"/>
    <property type="match status" value="1"/>
</dbReference>
<feature type="signal peptide" evidence="1">
    <location>
        <begin position="1"/>
        <end position="21"/>
    </location>
</feature>
<accession>A0A6J4SQM4</accession>
<dbReference type="AlphaFoldDB" id="A0A6J4SQM4"/>
<protein>
    <recommendedName>
        <fullName evidence="2">CHRD domain-containing protein</fullName>
    </recommendedName>
</protein>
<dbReference type="NCBIfam" id="NF035944">
    <property type="entry name" value="PEPxxWA-CTERM"/>
    <property type="match status" value="1"/>
</dbReference>
<sequence>MNTIRKAIVAAAILLSPMTAAQGATTINVRLTNVQENPPVTPTLTDGVTPRPASFGDATLVLNDALTALTYTVTVFNIDFTGSQTVDVNDDLRAAHIHAGPNVSPTTNGPVVFGFRGTPFNDNAPNDVVFIPFADAVGGTISGKWDAGEGQNTTLAAQLPNLFGGRAYLNFHTVQFPGGEIRGNFLAVPEPATWMMMLLGFGAVGHGLRRRPLAGPARAM</sequence>
<organism evidence="3">
    <name type="scientific">uncultured Sphingomonadaceae bacterium</name>
    <dbReference type="NCBI Taxonomy" id="169976"/>
    <lineage>
        <taxon>Bacteria</taxon>
        <taxon>Pseudomonadati</taxon>
        <taxon>Pseudomonadota</taxon>
        <taxon>Alphaproteobacteria</taxon>
        <taxon>Sphingomonadales</taxon>
        <taxon>Sphingomonadaceae</taxon>
        <taxon>environmental samples</taxon>
    </lineage>
</organism>
<evidence type="ECO:0000313" key="3">
    <source>
        <dbReference type="EMBL" id="CAA9501835.1"/>
    </source>
</evidence>
<reference evidence="3" key="1">
    <citation type="submission" date="2020-02" db="EMBL/GenBank/DDBJ databases">
        <authorList>
            <person name="Meier V. D."/>
        </authorList>
    </citation>
    <scope>NUCLEOTIDE SEQUENCE</scope>
    <source>
        <strain evidence="3">AVDCRST_MAG39</strain>
    </source>
</reference>